<protein>
    <recommendedName>
        <fullName evidence="9">DNA primase large subunit</fullName>
    </recommendedName>
</protein>
<evidence type="ECO:0000256" key="4">
    <source>
        <dbReference type="ARBA" id="ARBA00022705"/>
    </source>
</evidence>
<keyword evidence="6 9" id="KW-0408">Iron</keyword>
<keyword evidence="2 9" id="KW-0004">4Fe-4S</keyword>
<feature type="binding site" evidence="10">
    <location>
        <position position="488"/>
    </location>
    <ligand>
        <name>[4Fe-4S] cluster</name>
        <dbReference type="ChEBI" id="CHEBI:49883"/>
    </ligand>
</feature>
<comment type="function">
    <text evidence="9">DNA primase is the polymerase that synthesizes small RNA primers for the Okazaki fragments made during discontinuous DNA replication.</text>
</comment>
<dbReference type="PANTHER" id="PTHR10537:SF3">
    <property type="entry name" value="DNA PRIMASE LARGE SUBUNIT"/>
    <property type="match status" value="1"/>
</dbReference>
<dbReference type="GO" id="GO:0046872">
    <property type="term" value="F:metal ion binding"/>
    <property type="evidence" value="ECO:0007669"/>
    <property type="project" value="UniProtKB-UniRule"/>
</dbReference>
<dbReference type="PIRSF" id="PIRSF009449">
    <property type="entry name" value="DNA_primase_large_subunit"/>
    <property type="match status" value="1"/>
</dbReference>
<evidence type="ECO:0000313" key="12">
    <source>
        <dbReference type="EMBL" id="GAV49600.1"/>
    </source>
</evidence>
<comment type="similarity">
    <text evidence="1 9">Belongs to the eukaryotic-type primase large subunit family.</text>
</comment>
<dbReference type="GO" id="GO:0005658">
    <property type="term" value="C:alpha DNA polymerase:primase complex"/>
    <property type="evidence" value="ECO:0007669"/>
    <property type="project" value="EnsemblFungi"/>
</dbReference>
<keyword evidence="3 9" id="KW-0639">Primosome</keyword>
<feature type="binding site" evidence="10">
    <location>
        <position position="448"/>
    </location>
    <ligand>
        <name>[4Fe-4S] cluster</name>
        <dbReference type="ChEBI" id="CHEBI:49883"/>
    </ligand>
</feature>
<dbReference type="GO" id="GO:0003899">
    <property type="term" value="F:DNA-directed RNA polymerase activity"/>
    <property type="evidence" value="ECO:0007669"/>
    <property type="project" value="EnsemblFungi"/>
</dbReference>
<dbReference type="InterPro" id="IPR016558">
    <property type="entry name" value="DNA_primase_lsu_euk"/>
</dbReference>
<name>A0A1Q3A1W5_ZYGRO</name>
<dbReference type="InterPro" id="IPR007238">
    <property type="entry name" value="DNA_primase_lsu_euk/arc"/>
</dbReference>
<keyword evidence="4 9" id="KW-0235">DNA replication</keyword>
<feature type="binding site" evidence="10">
    <location>
        <position position="349"/>
    </location>
    <ligand>
        <name>[4Fe-4S] cluster</name>
        <dbReference type="ChEBI" id="CHEBI:49883"/>
    </ligand>
</feature>
<dbReference type="eggNOG" id="KOG2267">
    <property type="taxonomic scope" value="Eukaryota"/>
</dbReference>
<evidence type="ECO:0000313" key="13">
    <source>
        <dbReference type="Proteomes" id="UP000187013"/>
    </source>
</evidence>
<evidence type="ECO:0000256" key="5">
    <source>
        <dbReference type="ARBA" id="ARBA00022723"/>
    </source>
</evidence>
<evidence type="ECO:0000256" key="10">
    <source>
        <dbReference type="PIRSR" id="PIRSR009449-1"/>
    </source>
</evidence>
<dbReference type="CDD" id="cd07322">
    <property type="entry name" value="PriL_PriS_Eukaryotic"/>
    <property type="match status" value="1"/>
</dbReference>
<dbReference type="PANTHER" id="PTHR10537">
    <property type="entry name" value="DNA PRIMASE LARGE SUBUNIT"/>
    <property type="match status" value="1"/>
</dbReference>
<dbReference type="FunFam" id="1.20.930.80:FF:000005">
    <property type="entry name" value="DNA primase large subunit"/>
    <property type="match status" value="1"/>
</dbReference>
<feature type="domain" description="DNA primase large subunit C-terminal" evidence="11">
    <location>
        <begin position="343"/>
        <end position="516"/>
    </location>
</feature>
<keyword evidence="7 9" id="KW-0411">Iron-sulfur</keyword>
<dbReference type="AlphaFoldDB" id="A0A1Q3A1W5"/>
<dbReference type="GO" id="GO:0006269">
    <property type="term" value="P:DNA replication, synthesis of primer"/>
    <property type="evidence" value="ECO:0007669"/>
    <property type="project" value="UniProtKB-KW"/>
</dbReference>
<dbReference type="InterPro" id="IPR058560">
    <property type="entry name" value="DNA_primase_C"/>
</dbReference>
<keyword evidence="8 9" id="KW-0238">DNA-binding</keyword>
<dbReference type="Proteomes" id="UP000187013">
    <property type="component" value="Unassembled WGS sequence"/>
</dbReference>
<comment type="caution">
    <text evidence="12">The sequence shown here is derived from an EMBL/GenBank/DDBJ whole genome shotgun (WGS) entry which is preliminary data.</text>
</comment>
<reference evidence="12 13" key="1">
    <citation type="submission" date="2016-08" db="EMBL/GenBank/DDBJ databases">
        <title>Draft genome sequence of allopolyploid Zygosaccharomyces rouxii.</title>
        <authorList>
            <person name="Watanabe J."/>
            <person name="Uehara K."/>
            <person name="Mogi Y."/>
            <person name="Tsukioka Y."/>
        </authorList>
    </citation>
    <scope>NUCLEOTIDE SEQUENCE [LARGE SCALE GENOMIC DNA]</scope>
    <source>
        <strain evidence="12 13">NBRC 110957</strain>
    </source>
</reference>
<accession>A0A1Q3A1W5</accession>
<dbReference type="GO" id="GO:0005635">
    <property type="term" value="C:nuclear envelope"/>
    <property type="evidence" value="ECO:0007669"/>
    <property type="project" value="EnsemblFungi"/>
</dbReference>
<dbReference type="GO" id="GO:0006302">
    <property type="term" value="P:double-strand break repair"/>
    <property type="evidence" value="ECO:0007669"/>
    <property type="project" value="EnsemblFungi"/>
</dbReference>
<keyword evidence="5 9" id="KW-0479">Metal-binding</keyword>
<dbReference type="GO" id="GO:0003697">
    <property type="term" value="F:single-stranded DNA binding"/>
    <property type="evidence" value="ECO:0007669"/>
    <property type="project" value="EnsemblFungi"/>
</dbReference>
<evidence type="ECO:0000256" key="1">
    <source>
        <dbReference type="ARBA" id="ARBA00010564"/>
    </source>
</evidence>
<dbReference type="OMA" id="RINYKPW"/>
<proteinExistence type="inferred from homology"/>
<dbReference type="GO" id="GO:0006270">
    <property type="term" value="P:DNA replication initiation"/>
    <property type="evidence" value="ECO:0007669"/>
    <property type="project" value="EnsemblFungi"/>
</dbReference>
<dbReference type="EMBL" id="BDGX01000016">
    <property type="protein sequence ID" value="GAV49600.1"/>
    <property type="molecule type" value="Genomic_DNA"/>
</dbReference>
<dbReference type="Gene3D" id="1.20.930.80">
    <property type="match status" value="1"/>
</dbReference>
<evidence type="ECO:0000256" key="8">
    <source>
        <dbReference type="ARBA" id="ARBA00023125"/>
    </source>
</evidence>
<evidence type="ECO:0000256" key="6">
    <source>
        <dbReference type="ARBA" id="ARBA00023004"/>
    </source>
</evidence>
<dbReference type="Pfam" id="PF04104">
    <property type="entry name" value="DNA_primase_lrg"/>
    <property type="match status" value="1"/>
</dbReference>
<comment type="cofactor">
    <cofactor evidence="9">
        <name>[4Fe-4S] cluster</name>
        <dbReference type="ChEBI" id="CHEBI:49883"/>
    </cofactor>
    <text evidence="9">Binds 1 [4Fe-4S] cluster.</text>
</comment>
<evidence type="ECO:0000259" key="11">
    <source>
        <dbReference type="Pfam" id="PF04104"/>
    </source>
</evidence>
<evidence type="ECO:0000256" key="2">
    <source>
        <dbReference type="ARBA" id="ARBA00022485"/>
    </source>
</evidence>
<evidence type="ECO:0000256" key="3">
    <source>
        <dbReference type="ARBA" id="ARBA00022515"/>
    </source>
</evidence>
<dbReference type="OrthoDB" id="421393at2759"/>
<feature type="binding site" evidence="10">
    <location>
        <position position="431"/>
    </location>
    <ligand>
        <name>[4Fe-4S] cluster</name>
        <dbReference type="ChEBI" id="CHEBI:49883"/>
    </ligand>
</feature>
<dbReference type="Pfam" id="PF26466">
    <property type="entry name" value="DNA_primase_lrg_N"/>
    <property type="match status" value="1"/>
</dbReference>
<evidence type="ECO:0000256" key="7">
    <source>
        <dbReference type="ARBA" id="ARBA00023014"/>
    </source>
</evidence>
<evidence type="ECO:0000256" key="9">
    <source>
        <dbReference type="PIRNR" id="PIRNR009449"/>
    </source>
</evidence>
<gene>
    <name evidence="12" type="ORF">ZYGR_0P02450</name>
</gene>
<sequence length="531" mass="62607">MCRIISTLGELHQSLNLINHSSRQIKMFRQNKKRISSRRHFSDDNSGSQFIMGQPGSEAERRLYDKIYESKLSFYELPPQGEITLDQFEIWAIDRLKVLLELESCVARNKTAKETETIVKPLLQKLLPFNTDSLEDKKKDYYSHFILRLCFCRTKDLRDKFLRAETLLFKLRFNMLTSQYQAKFVQSLDLPMLQFISEDEKMELSQELYQTISPQLQFQLNLTDEMQRRQYFQNERFIKLPFESVIDLVGSRQVFLKKGFAYLPQFQQLNLLSREFAQRLEEELLRTFQHLPHLNEDDRLIPILTHLSTGYTISDYQQYSHEFGSDAQEGEINSQNVYSKEISSNFPLCAKNLFSGLQQHHHLRYNGRQQLSFFLKGIGLNADDALKFWSEAFTARGGNMTQDKFNKEYRYNFRHNYGLEGSRISYRVWDCRTILSKPRPARGEFHGCPYRDWNVDKLTSELSSMKLTSTQVSSVLESCQKNEFTIACTKVFESTHGQTGMEVDDQTHIAHPNLYFERSRQWQKKHSNETE</sequence>
<dbReference type="GO" id="GO:0051539">
    <property type="term" value="F:4 iron, 4 sulfur cluster binding"/>
    <property type="evidence" value="ECO:0007669"/>
    <property type="project" value="UniProtKB-UniRule"/>
</dbReference>
<organism evidence="12 13">
    <name type="scientific">Zygosaccharomyces rouxii</name>
    <dbReference type="NCBI Taxonomy" id="4956"/>
    <lineage>
        <taxon>Eukaryota</taxon>
        <taxon>Fungi</taxon>
        <taxon>Dikarya</taxon>
        <taxon>Ascomycota</taxon>
        <taxon>Saccharomycotina</taxon>
        <taxon>Saccharomycetes</taxon>
        <taxon>Saccharomycetales</taxon>
        <taxon>Saccharomycetaceae</taxon>
        <taxon>Zygosaccharomyces</taxon>
    </lineage>
</organism>